<dbReference type="EMBL" id="MQTW01000329">
    <property type="protein sequence ID" value="RYC80729.1"/>
    <property type="molecule type" value="Genomic_DNA"/>
</dbReference>
<dbReference type="InterPro" id="IPR002182">
    <property type="entry name" value="NB-ARC"/>
</dbReference>
<comment type="caution">
    <text evidence="2">The sequence shown here is derived from an EMBL/GenBank/DDBJ whole genome shotgun (WGS) entry which is preliminary data.</text>
</comment>
<dbReference type="InterPro" id="IPR053137">
    <property type="entry name" value="NLR-like"/>
</dbReference>
<dbReference type="PANTHER" id="PTHR46082:SF6">
    <property type="entry name" value="AAA+ ATPASE DOMAIN-CONTAINING PROTEIN-RELATED"/>
    <property type="match status" value="1"/>
</dbReference>
<sequence>MPQGLKTCHFMVPFGRNKGFVGRESILDELLKKVPPVVDEDDCQRTAIKGLGGVEKTQIALEAAHRVDDTHSDCSVFWVPAIDAASFENAYREIRQRLEISGIDDEKADIKTLVKVALSQENAGTWPLIIDNADDVQLLFSNPALCDHLPFGRNRSILFTTRNHDVTGRLDIRRRDVITVPEMDRVESIALLQQDLKESQTCDNESMTTLLDFLADLPLTFRQASSFMAKTGITTTAYLNHCQASDKTLIKLLSRNFEDRNRYKASDNLVAATWLISFEHISRDMPLAVHYLKFMCFLAEKDIPVLLLPPADDEIDADEAIGTLKAYAFISQRDGSSSFDIHRLVQLAVPELVGGEGRAWCIYQNRDPAAS</sequence>
<dbReference type="SUPFAM" id="SSF52540">
    <property type="entry name" value="P-loop containing nucleoside triphosphate hydrolases"/>
    <property type="match status" value="1"/>
</dbReference>
<accession>A0A4Q2V6U8</accession>
<dbReference type="Proteomes" id="UP000290540">
    <property type="component" value="Unassembled WGS sequence"/>
</dbReference>
<name>A0A4Q2V6U8_FUSOX</name>
<dbReference type="Gene3D" id="3.40.50.300">
    <property type="entry name" value="P-loop containing nucleotide triphosphate hydrolases"/>
    <property type="match status" value="1"/>
</dbReference>
<dbReference type="AlphaFoldDB" id="A0A4Q2V6U8"/>
<dbReference type="GO" id="GO:0043531">
    <property type="term" value="F:ADP binding"/>
    <property type="evidence" value="ECO:0007669"/>
    <property type="project" value="InterPro"/>
</dbReference>
<evidence type="ECO:0000313" key="3">
    <source>
        <dbReference type="Proteomes" id="UP000290540"/>
    </source>
</evidence>
<protein>
    <recommendedName>
        <fullName evidence="1">NB-ARC domain-containing protein</fullName>
    </recommendedName>
</protein>
<proteinExistence type="predicted"/>
<dbReference type="InterPro" id="IPR027417">
    <property type="entry name" value="P-loop_NTPase"/>
</dbReference>
<dbReference type="Pfam" id="PF00931">
    <property type="entry name" value="NB-ARC"/>
    <property type="match status" value="1"/>
</dbReference>
<dbReference type="PANTHER" id="PTHR46082">
    <property type="entry name" value="ATP/GTP-BINDING PROTEIN-RELATED"/>
    <property type="match status" value="1"/>
</dbReference>
<organism evidence="2 3">
    <name type="scientific">Fusarium oxysporum f. sp. narcissi</name>
    <dbReference type="NCBI Taxonomy" id="451672"/>
    <lineage>
        <taxon>Eukaryota</taxon>
        <taxon>Fungi</taxon>
        <taxon>Dikarya</taxon>
        <taxon>Ascomycota</taxon>
        <taxon>Pezizomycotina</taxon>
        <taxon>Sordariomycetes</taxon>
        <taxon>Hypocreomycetidae</taxon>
        <taxon>Hypocreales</taxon>
        <taxon>Nectriaceae</taxon>
        <taxon>Fusarium</taxon>
        <taxon>Fusarium oxysporum species complex</taxon>
    </lineage>
</organism>
<reference evidence="2 3" key="1">
    <citation type="submission" date="2016-12" db="EMBL/GenBank/DDBJ databases">
        <title>Draft genome sequence of Fusarium oxysporum causing rot on Narcissus.</title>
        <authorList>
            <person name="Armitage A.D."/>
            <person name="Taylor A."/>
            <person name="Clarkson J.P."/>
            <person name="Harrison R.J."/>
            <person name="Jackson A.C."/>
        </authorList>
    </citation>
    <scope>NUCLEOTIDE SEQUENCE [LARGE SCALE GENOMIC DNA]</scope>
    <source>
        <strain evidence="2 3">N139</strain>
    </source>
</reference>
<gene>
    <name evidence="2" type="ORF">BFJ63_vAg16388</name>
</gene>
<feature type="domain" description="NB-ARC" evidence="1">
    <location>
        <begin position="38"/>
        <end position="195"/>
    </location>
</feature>
<evidence type="ECO:0000259" key="1">
    <source>
        <dbReference type="Pfam" id="PF00931"/>
    </source>
</evidence>
<evidence type="ECO:0000313" key="2">
    <source>
        <dbReference type="EMBL" id="RYC80729.1"/>
    </source>
</evidence>